<dbReference type="PANTHER" id="PTHR36449:SF1">
    <property type="entry name" value="ACETYLTRANSFERASE"/>
    <property type="match status" value="1"/>
</dbReference>
<dbReference type="InterPro" id="IPR016181">
    <property type="entry name" value="Acyl_CoA_acyltransferase"/>
</dbReference>
<dbReference type="AlphaFoldDB" id="A0A4R3QEG2"/>
<keyword evidence="2" id="KW-0808">Transferase</keyword>
<dbReference type="RefSeq" id="WP_207917120.1">
    <property type="nucleotide sequence ID" value="NZ_SMBH01000001.1"/>
</dbReference>
<evidence type="ECO:0000313" key="5">
    <source>
        <dbReference type="Proteomes" id="UP000294576"/>
    </source>
</evidence>
<gene>
    <name evidence="4" type="ORF">EV132_10197</name>
</gene>
<evidence type="ECO:0000256" key="1">
    <source>
        <dbReference type="ARBA" id="ARBA00022649"/>
    </source>
</evidence>
<name>A0A4R3QEG2_RHISU</name>
<dbReference type="Proteomes" id="UP000294576">
    <property type="component" value="Unassembled WGS sequence"/>
</dbReference>
<dbReference type="PANTHER" id="PTHR36449">
    <property type="entry name" value="ACETYLTRANSFERASE-RELATED"/>
    <property type="match status" value="1"/>
</dbReference>
<protein>
    <recommendedName>
        <fullName evidence="6">GNAT family N-acetyltransferase</fullName>
    </recommendedName>
</protein>
<proteinExistence type="predicted"/>
<reference evidence="4 5" key="1">
    <citation type="submission" date="2019-03" db="EMBL/GenBank/DDBJ databases">
        <title>Genomic Encyclopedia of Type Strains, Phase IV (KMG-V): Genome sequencing to study the core and pangenomes of soil and plant-associated prokaryotes.</title>
        <authorList>
            <person name="Whitman W."/>
        </authorList>
    </citation>
    <scope>NUCLEOTIDE SEQUENCE [LARGE SCALE GENOMIC DNA]</scope>
    <source>
        <strain evidence="4 5">Hc14</strain>
    </source>
</reference>
<evidence type="ECO:0000256" key="2">
    <source>
        <dbReference type="ARBA" id="ARBA00022679"/>
    </source>
</evidence>
<sequence>MTAWHEEAIGKHHDRKNFDCGNAVLNDFLQKYARQSHDQGGSKTFLAVSDDDSKSVFGFYSLAPTSIDPGKVPVTVRKGLGRHEVPGFRLTRLAVDRRQQSKGLGGQLMLAAGRRCLRAASEVGGAVLAIDAKNDRVAEWYKTYGAMPLVDSSLELVIPLATLAEALRAADHTI</sequence>
<evidence type="ECO:0000256" key="3">
    <source>
        <dbReference type="ARBA" id="ARBA00023315"/>
    </source>
</evidence>
<dbReference type="SUPFAM" id="SSF55729">
    <property type="entry name" value="Acyl-CoA N-acyltransferases (Nat)"/>
    <property type="match status" value="1"/>
</dbReference>
<dbReference type="Gene3D" id="3.40.630.30">
    <property type="match status" value="1"/>
</dbReference>
<keyword evidence="3" id="KW-0012">Acyltransferase</keyword>
<dbReference type="GO" id="GO:0016746">
    <property type="term" value="F:acyltransferase activity"/>
    <property type="evidence" value="ECO:0007669"/>
    <property type="project" value="UniProtKB-KW"/>
</dbReference>
<keyword evidence="1" id="KW-1277">Toxin-antitoxin system</keyword>
<evidence type="ECO:0000313" key="4">
    <source>
        <dbReference type="EMBL" id="TCU20033.1"/>
    </source>
</evidence>
<organism evidence="4 5">
    <name type="scientific">Rhizobium sullae</name>
    <name type="common">Rhizobium hedysari</name>
    <dbReference type="NCBI Taxonomy" id="50338"/>
    <lineage>
        <taxon>Bacteria</taxon>
        <taxon>Pseudomonadati</taxon>
        <taxon>Pseudomonadota</taxon>
        <taxon>Alphaproteobacteria</taxon>
        <taxon>Hyphomicrobiales</taxon>
        <taxon>Rhizobiaceae</taxon>
        <taxon>Rhizobium/Agrobacterium group</taxon>
        <taxon>Rhizobium</taxon>
    </lineage>
</organism>
<evidence type="ECO:0008006" key="6">
    <source>
        <dbReference type="Google" id="ProtNLM"/>
    </source>
</evidence>
<dbReference type="EMBL" id="SMBH01000001">
    <property type="protein sequence ID" value="TCU20033.1"/>
    <property type="molecule type" value="Genomic_DNA"/>
</dbReference>
<accession>A0A4R3QEG2</accession>
<comment type="caution">
    <text evidence="4">The sequence shown here is derived from an EMBL/GenBank/DDBJ whole genome shotgun (WGS) entry which is preliminary data.</text>
</comment>